<dbReference type="PANTHER" id="PTHR48106:SF13">
    <property type="entry name" value="QUINONE OXIDOREDUCTASE-RELATED"/>
    <property type="match status" value="1"/>
</dbReference>
<dbReference type="Gene3D" id="3.90.180.10">
    <property type="entry name" value="Medium-chain alcohol dehydrogenases, catalytic domain"/>
    <property type="match status" value="1"/>
</dbReference>
<organism evidence="4 5">
    <name type="scientific">Rothia amarae</name>
    <dbReference type="NCBI Taxonomy" id="169480"/>
    <lineage>
        <taxon>Bacteria</taxon>
        <taxon>Bacillati</taxon>
        <taxon>Actinomycetota</taxon>
        <taxon>Actinomycetes</taxon>
        <taxon>Micrococcales</taxon>
        <taxon>Micrococcaceae</taxon>
        <taxon>Rothia</taxon>
    </lineage>
</organism>
<dbReference type="SMART" id="SM00829">
    <property type="entry name" value="PKS_ER"/>
    <property type="match status" value="1"/>
</dbReference>
<evidence type="ECO:0000259" key="3">
    <source>
        <dbReference type="SMART" id="SM00829"/>
    </source>
</evidence>
<evidence type="ECO:0000313" key="5">
    <source>
        <dbReference type="Proteomes" id="UP000516421"/>
    </source>
</evidence>
<protein>
    <submittedName>
        <fullName evidence="4">Quinone oxidoreductase</fullName>
    </submittedName>
</protein>
<dbReference type="SUPFAM" id="SSF51735">
    <property type="entry name" value="NAD(P)-binding Rossmann-fold domains"/>
    <property type="match status" value="1"/>
</dbReference>
<sequence>MNTSQTQNVVLVQETGDPSVLRPSQAPVPPPGAHELLVKTRATGVNFIETYQRAGVYSVKLPFIPGGEACGIVEAVGDQVSEFSVGDRITTASATQTYGEFFTVPEEFAAAVPDEISDEIAAALPLQGMTAHYLTRSTFAVNPEHTVLLHAGAGGVGGIAIQLLKSIGATVITTVSIEEKKRIALNHGADHVLFYDNFAEETLEITQGKGVDVAYDSVGKTTFDQTLKTLKTRGTAVLFGGASGQVPPFDLQQLNALGSLYVTRPTLAHYTLNRPEFLWRMNELFDRILAKELTVTIDQIFPLTQASQAHEYLEGRHTRGKVLLMP</sequence>
<dbReference type="FunFam" id="3.40.50.720:FF:000053">
    <property type="entry name" value="Quinone oxidoreductase 1"/>
    <property type="match status" value="1"/>
</dbReference>
<reference evidence="4 5" key="1">
    <citation type="submission" date="2020-09" db="EMBL/GenBank/DDBJ databases">
        <title>Investigation of environmental microbe.</title>
        <authorList>
            <person name="Ou Y."/>
            <person name="Kang Q."/>
        </authorList>
    </citation>
    <scope>NUCLEOTIDE SEQUENCE [LARGE SCALE GENOMIC DNA]</scope>
    <source>
        <strain evidence="4 5">KJZ-9</strain>
    </source>
</reference>
<dbReference type="InterPro" id="IPR011032">
    <property type="entry name" value="GroES-like_sf"/>
</dbReference>
<evidence type="ECO:0000256" key="2">
    <source>
        <dbReference type="ARBA" id="ARBA00023002"/>
    </source>
</evidence>
<dbReference type="AlphaFoldDB" id="A0A7H2BHZ2"/>
<name>A0A7H2BHZ2_9MICC</name>
<evidence type="ECO:0000313" key="4">
    <source>
        <dbReference type="EMBL" id="QNV39288.1"/>
    </source>
</evidence>
<keyword evidence="1" id="KW-0521">NADP</keyword>
<dbReference type="KEGG" id="rama:IDM48_07715"/>
<dbReference type="PANTHER" id="PTHR48106">
    <property type="entry name" value="QUINONE OXIDOREDUCTASE PIG3-RELATED"/>
    <property type="match status" value="1"/>
</dbReference>
<dbReference type="GO" id="GO:0003960">
    <property type="term" value="F:quinone reductase (NADPH) activity"/>
    <property type="evidence" value="ECO:0007669"/>
    <property type="project" value="InterPro"/>
</dbReference>
<dbReference type="EMBL" id="CP061538">
    <property type="protein sequence ID" value="QNV39288.1"/>
    <property type="molecule type" value="Genomic_DNA"/>
</dbReference>
<dbReference type="GO" id="GO:0035925">
    <property type="term" value="F:mRNA 3'-UTR AU-rich region binding"/>
    <property type="evidence" value="ECO:0007669"/>
    <property type="project" value="TreeGrafter"/>
</dbReference>
<dbReference type="Pfam" id="PF08240">
    <property type="entry name" value="ADH_N"/>
    <property type="match status" value="1"/>
</dbReference>
<dbReference type="InterPro" id="IPR013154">
    <property type="entry name" value="ADH-like_N"/>
</dbReference>
<keyword evidence="5" id="KW-1185">Reference proteome</keyword>
<dbReference type="RefSeq" id="WP_190616816.1">
    <property type="nucleotide sequence ID" value="NZ_CP061538.1"/>
</dbReference>
<dbReference type="Proteomes" id="UP000516421">
    <property type="component" value="Chromosome"/>
</dbReference>
<proteinExistence type="predicted"/>
<dbReference type="InterPro" id="IPR013149">
    <property type="entry name" value="ADH-like_C"/>
</dbReference>
<dbReference type="InterPro" id="IPR020843">
    <property type="entry name" value="ER"/>
</dbReference>
<evidence type="ECO:0000256" key="1">
    <source>
        <dbReference type="ARBA" id="ARBA00022857"/>
    </source>
</evidence>
<dbReference type="SUPFAM" id="SSF50129">
    <property type="entry name" value="GroES-like"/>
    <property type="match status" value="1"/>
</dbReference>
<dbReference type="GO" id="GO:0070402">
    <property type="term" value="F:NADPH binding"/>
    <property type="evidence" value="ECO:0007669"/>
    <property type="project" value="TreeGrafter"/>
</dbReference>
<dbReference type="InterPro" id="IPR047618">
    <property type="entry name" value="QOR-like"/>
</dbReference>
<dbReference type="GO" id="GO:0005829">
    <property type="term" value="C:cytosol"/>
    <property type="evidence" value="ECO:0007669"/>
    <property type="project" value="TreeGrafter"/>
</dbReference>
<gene>
    <name evidence="4" type="ORF">IDM48_07715</name>
</gene>
<dbReference type="Gene3D" id="3.40.50.720">
    <property type="entry name" value="NAD(P)-binding Rossmann-like Domain"/>
    <property type="match status" value="1"/>
</dbReference>
<dbReference type="CDD" id="cd05286">
    <property type="entry name" value="QOR2"/>
    <property type="match status" value="1"/>
</dbReference>
<dbReference type="InterPro" id="IPR036291">
    <property type="entry name" value="NAD(P)-bd_dom_sf"/>
</dbReference>
<feature type="domain" description="Enoyl reductase (ER)" evidence="3">
    <location>
        <begin position="16"/>
        <end position="324"/>
    </location>
</feature>
<dbReference type="Pfam" id="PF00107">
    <property type="entry name" value="ADH_zinc_N"/>
    <property type="match status" value="1"/>
</dbReference>
<keyword evidence="2" id="KW-0560">Oxidoreductase</keyword>
<accession>A0A7H2BHZ2</accession>